<protein>
    <submittedName>
        <fullName evidence="2">Uncharacterized protein</fullName>
    </submittedName>
</protein>
<organism evidence="2 3">
    <name type="scientific">Aplosporella prunicola CBS 121167</name>
    <dbReference type="NCBI Taxonomy" id="1176127"/>
    <lineage>
        <taxon>Eukaryota</taxon>
        <taxon>Fungi</taxon>
        <taxon>Dikarya</taxon>
        <taxon>Ascomycota</taxon>
        <taxon>Pezizomycotina</taxon>
        <taxon>Dothideomycetes</taxon>
        <taxon>Dothideomycetes incertae sedis</taxon>
        <taxon>Botryosphaeriales</taxon>
        <taxon>Aplosporellaceae</taxon>
        <taxon>Aplosporella</taxon>
    </lineage>
</organism>
<keyword evidence="3" id="KW-1185">Reference proteome</keyword>
<dbReference type="EMBL" id="ML995488">
    <property type="protein sequence ID" value="KAF2140995.1"/>
    <property type="molecule type" value="Genomic_DNA"/>
</dbReference>
<keyword evidence="1" id="KW-1133">Transmembrane helix</keyword>
<keyword evidence="1" id="KW-0472">Membrane</keyword>
<feature type="transmembrane region" description="Helical" evidence="1">
    <location>
        <begin position="250"/>
        <end position="272"/>
    </location>
</feature>
<evidence type="ECO:0000313" key="3">
    <source>
        <dbReference type="Proteomes" id="UP000799438"/>
    </source>
</evidence>
<evidence type="ECO:0000313" key="2">
    <source>
        <dbReference type="EMBL" id="KAF2140995.1"/>
    </source>
</evidence>
<dbReference type="GeneID" id="54304173"/>
<accession>A0A6A6BCJ4</accession>
<keyword evidence="1" id="KW-0812">Transmembrane</keyword>
<dbReference type="Proteomes" id="UP000799438">
    <property type="component" value="Unassembled WGS sequence"/>
</dbReference>
<gene>
    <name evidence="2" type="ORF">K452DRAFT_43718</name>
</gene>
<reference evidence="2" key="1">
    <citation type="journal article" date="2020" name="Stud. Mycol.">
        <title>101 Dothideomycetes genomes: a test case for predicting lifestyles and emergence of pathogens.</title>
        <authorList>
            <person name="Haridas S."/>
            <person name="Albert R."/>
            <person name="Binder M."/>
            <person name="Bloem J."/>
            <person name="Labutti K."/>
            <person name="Salamov A."/>
            <person name="Andreopoulos B."/>
            <person name="Baker S."/>
            <person name="Barry K."/>
            <person name="Bills G."/>
            <person name="Bluhm B."/>
            <person name="Cannon C."/>
            <person name="Castanera R."/>
            <person name="Culley D."/>
            <person name="Daum C."/>
            <person name="Ezra D."/>
            <person name="Gonzalez J."/>
            <person name="Henrissat B."/>
            <person name="Kuo A."/>
            <person name="Liang C."/>
            <person name="Lipzen A."/>
            <person name="Lutzoni F."/>
            <person name="Magnuson J."/>
            <person name="Mondo S."/>
            <person name="Nolan M."/>
            <person name="Ohm R."/>
            <person name="Pangilinan J."/>
            <person name="Park H.-J."/>
            <person name="Ramirez L."/>
            <person name="Alfaro M."/>
            <person name="Sun H."/>
            <person name="Tritt A."/>
            <person name="Yoshinaga Y."/>
            <person name="Zwiers L.-H."/>
            <person name="Turgeon B."/>
            <person name="Goodwin S."/>
            <person name="Spatafora J."/>
            <person name="Crous P."/>
            <person name="Grigoriev I."/>
        </authorList>
    </citation>
    <scope>NUCLEOTIDE SEQUENCE</scope>
    <source>
        <strain evidence="2">CBS 121167</strain>
    </source>
</reference>
<proteinExistence type="predicted"/>
<evidence type="ECO:0000256" key="1">
    <source>
        <dbReference type="SAM" id="Phobius"/>
    </source>
</evidence>
<sequence length="285" mass="31128">MTPSHRVPVAREIRVLASPRAAELQQRVASLRPFIGAHRRPPVACGSANCCHTSAQLAASVVQPATSYRSTTYPHHDGAGFQKKIKITLRVVIVTWAWSERAQLTHLVLTQPRDIHPQRMPFSYRASTAERNAAAQPLPQSISTRRQPANPAPKLLSVAASPAHPLHASVCASRRRCRRHAVPSSFSSRQPILTLHLPCTSAMSALRVIKCAVGPLLCTPSFGTRLAACWHGSTNRTALKKHVLLSRALLPIYSLVYNGGVVLFIIFLFILVKGLCSNPGWSFAL</sequence>
<dbReference type="AlphaFoldDB" id="A0A6A6BCJ4"/>
<name>A0A6A6BCJ4_9PEZI</name>
<dbReference type="RefSeq" id="XP_033396708.1">
    <property type="nucleotide sequence ID" value="XM_033546667.1"/>
</dbReference>